<feature type="domain" description="HTH gntR-type" evidence="4">
    <location>
        <begin position="6"/>
        <end position="74"/>
    </location>
</feature>
<evidence type="ECO:0000313" key="6">
    <source>
        <dbReference type="Proteomes" id="UP001214756"/>
    </source>
</evidence>
<reference evidence="5" key="1">
    <citation type="submission" date="2023-02" db="EMBL/GenBank/DDBJ databases">
        <title>Genome sequence of Microbacterium liquefaciens B1075.</title>
        <authorList>
            <person name="Cao J."/>
            <person name="Li X."/>
        </authorList>
    </citation>
    <scope>NUCLEOTIDE SEQUENCE</scope>
    <source>
        <strain evidence="5">B1075</strain>
    </source>
</reference>
<keyword evidence="2" id="KW-0238">DNA-binding</keyword>
<dbReference type="SUPFAM" id="SSF46785">
    <property type="entry name" value="Winged helix' DNA-binding domain"/>
    <property type="match status" value="1"/>
</dbReference>
<dbReference type="Pfam" id="PF00392">
    <property type="entry name" value="GntR"/>
    <property type="match status" value="1"/>
</dbReference>
<dbReference type="InterPro" id="IPR036390">
    <property type="entry name" value="WH_DNA-bd_sf"/>
</dbReference>
<dbReference type="SMART" id="SM00345">
    <property type="entry name" value="HTH_GNTR"/>
    <property type="match status" value="1"/>
</dbReference>
<dbReference type="GeneID" id="87015879"/>
<dbReference type="PROSITE" id="PS50949">
    <property type="entry name" value="HTH_GNTR"/>
    <property type="match status" value="1"/>
</dbReference>
<dbReference type="Gene3D" id="1.10.10.10">
    <property type="entry name" value="Winged helix-like DNA-binding domain superfamily/Winged helix DNA-binding domain"/>
    <property type="match status" value="1"/>
</dbReference>
<evidence type="ECO:0000256" key="2">
    <source>
        <dbReference type="ARBA" id="ARBA00023125"/>
    </source>
</evidence>
<sequence>MPPVNPRPHREIMSDLMTRIIDGEFAPDSRLPSETKLGHHYGSTRGTVRRALAGLEERGLVSPVQGTGWIVRSGRPSQSFDELRSFAQWARSKGMTPGGLVRRKEFGEATAAEARRLWVSPRARVLRVTRTRSIDGRDVMLERTSYPDWIADRVAAIADDEASVVEALTRDFGVVTAFAEHAIDAVPVSSADATLLGVRRASPLLRVRRVSYASAGEPIEYGEDRYLPDAVTFLVTASRESTPLTRTEFSQ</sequence>
<dbReference type="PANTHER" id="PTHR44846:SF1">
    <property type="entry name" value="MANNOSYL-D-GLYCERATE TRANSPORT_METABOLISM SYSTEM REPRESSOR MNGR-RELATED"/>
    <property type="match status" value="1"/>
</dbReference>
<proteinExistence type="predicted"/>
<dbReference type="EMBL" id="CP118606">
    <property type="protein sequence ID" value="WEF19491.1"/>
    <property type="molecule type" value="Genomic_DNA"/>
</dbReference>
<evidence type="ECO:0000256" key="3">
    <source>
        <dbReference type="ARBA" id="ARBA00023163"/>
    </source>
</evidence>
<dbReference type="Gene3D" id="3.40.1410.10">
    <property type="entry name" value="Chorismate lyase-like"/>
    <property type="match status" value="1"/>
</dbReference>
<evidence type="ECO:0000259" key="4">
    <source>
        <dbReference type="PROSITE" id="PS50949"/>
    </source>
</evidence>
<organism evidence="5 6">
    <name type="scientific">Microbacterium maritypicum</name>
    <name type="common">Microbacterium liquefaciens</name>
    <dbReference type="NCBI Taxonomy" id="33918"/>
    <lineage>
        <taxon>Bacteria</taxon>
        <taxon>Bacillati</taxon>
        <taxon>Actinomycetota</taxon>
        <taxon>Actinomycetes</taxon>
        <taxon>Micrococcales</taxon>
        <taxon>Microbacteriaceae</taxon>
        <taxon>Microbacterium</taxon>
    </lineage>
</organism>
<dbReference type="AlphaFoldDB" id="A0AAJ5SJK8"/>
<dbReference type="PRINTS" id="PR00035">
    <property type="entry name" value="HTHGNTR"/>
</dbReference>
<dbReference type="GO" id="GO:0045892">
    <property type="term" value="P:negative regulation of DNA-templated transcription"/>
    <property type="evidence" value="ECO:0007669"/>
    <property type="project" value="TreeGrafter"/>
</dbReference>
<dbReference type="InterPro" id="IPR000524">
    <property type="entry name" value="Tscrpt_reg_HTH_GntR"/>
</dbReference>
<protein>
    <submittedName>
        <fullName evidence="5">GntR family transcriptional regulator</fullName>
    </submittedName>
</protein>
<keyword evidence="3" id="KW-0804">Transcription</keyword>
<gene>
    <name evidence="5" type="ORF">PWF71_09260</name>
</gene>
<dbReference type="RefSeq" id="WP_236610972.1">
    <property type="nucleotide sequence ID" value="NZ_CBDRLE010000001.1"/>
</dbReference>
<evidence type="ECO:0000313" key="5">
    <source>
        <dbReference type="EMBL" id="WEF19491.1"/>
    </source>
</evidence>
<name>A0AAJ5SJK8_MICMQ</name>
<keyword evidence="1" id="KW-0805">Transcription regulation</keyword>
<dbReference type="GO" id="GO:0003700">
    <property type="term" value="F:DNA-binding transcription factor activity"/>
    <property type="evidence" value="ECO:0007669"/>
    <property type="project" value="InterPro"/>
</dbReference>
<dbReference type="CDD" id="cd07377">
    <property type="entry name" value="WHTH_GntR"/>
    <property type="match status" value="1"/>
</dbReference>
<dbReference type="InterPro" id="IPR011663">
    <property type="entry name" value="UTRA"/>
</dbReference>
<dbReference type="InterPro" id="IPR036388">
    <property type="entry name" value="WH-like_DNA-bd_sf"/>
</dbReference>
<dbReference type="InterPro" id="IPR050679">
    <property type="entry name" value="Bact_HTH_transcr_reg"/>
</dbReference>
<dbReference type="GO" id="GO:0003677">
    <property type="term" value="F:DNA binding"/>
    <property type="evidence" value="ECO:0007669"/>
    <property type="project" value="UniProtKB-KW"/>
</dbReference>
<dbReference type="Proteomes" id="UP001214756">
    <property type="component" value="Chromosome"/>
</dbReference>
<dbReference type="InterPro" id="IPR028978">
    <property type="entry name" value="Chorismate_lyase_/UTRA_dom_sf"/>
</dbReference>
<accession>A0AAJ5SJK8</accession>
<dbReference type="PANTHER" id="PTHR44846">
    <property type="entry name" value="MANNOSYL-D-GLYCERATE TRANSPORT/METABOLISM SYSTEM REPRESSOR MNGR-RELATED"/>
    <property type="match status" value="1"/>
</dbReference>
<evidence type="ECO:0000256" key="1">
    <source>
        <dbReference type="ARBA" id="ARBA00023015"/>
    </source>
</evidence>
<dbReference type="Pfam" id="PF07702">
    <property type="entry name" value="UTRA"/>
    <property type="match status" value="1"/>
</dbReference>
<dbReference type="SUPFAM" id="SSF64288">
    <property type="entry name" value="Chorismate lyase-like"/>
    <property type="match status" value="1"/>
</dbReference>
<dbReference type="SMART" id="SM00866">
    <property type="entry name" value="UTRA"/>
    <property type="match status" value="1"/>
</dbReference>